<proteinExistence type="predicted"/>
<dbReference type="InterPro" id="IPR053022">
    <property type="entry name" value="Chloroplast_translocon_comp"/>
</dbReference>
<evidence type="ECO:0000313" key="7">
    <source>
        <dbReference type="EMBL" id="KAK9274414.1"/>
    </source>
</evidence>
<comment type="subcellular location">
    <subcellularLocation>
        <location evidence="1">Membrane</location>
        <topology evidence="1">Single-pass membrane protein</topology>
    </subcellularLocation>
</comment>
<dbReference type="PANTHER" id="PTHR34457:SF3">
    <property type="entry name" value="PROTEIN TIC236, CHLOROPLASTIC"/>
    <property type="match status" value="1"/>
</dbReference>
<dbReference type="Pfam" id="PF04357">
    <property type="entry name" value="TamB"/>
    <property type="match status" value="1"/>
</dbReference>
<dbReference type="InterPro" id="IPR007452">
    <property type="entry name" value="TamB_C"/>
</dbReference>
<dbReference type="GO" id="GO:0009306">
    <property type="term" value="P:protein secretion"/>
    <property type="evidence" value="ECO:0007669"/>
    <property type="project" value="InterPro"/>
</dbReference>
<evidence type="ECO:0000259" key="6">
    <source>
        <dbReference type="Pfam" id="PF04357"/>
    </source>
</evidence>
<evidence type="ECO:0000256" key="2">
    <source>
        <dbReference type="ARBA" id="ARBA00022692"/>
    </source>
</evidence>
<dbReference type="PANTHER" id="PTHR34457">
    <property type="entry name" value="EMBRYO DEFECTIVE 2410"/>
    <property type="match status" value="1"/>
</dbReference>
<evidence type="ECO:0000256" key="1">
    <source>
        <dbReference type="ARBA" id="ARBA00004167"/>
    </source>
</evidence>
<name>A0AAP0RB81_LIQFO</name>
<feature type="region of interest" description="Disordered" evidence="5">
    <location>
        <begin position="331"/>
        <end position="354"/>
    </location>
</feature>
<feature type="domain" description="Translocation and assembly module TamB C-terminal" evidence="6">
    <location>
        <begin position="1689"/>
        <end position="2082"/>
    </location>
</feature>
<dbReference type="GO" id="GO:0005886">
    <property type="term" value="C:plasma membrane"/>
    <property type="evidence" value="ECO:0007669"/>
    <property type="project" value="InterPro"/>
</dbReference>
<comment type="caution">
    <text evidence="7">The sequence shown here is derived from an EMBL/GenBank/DDBJ whole genome shotgun (WGS) entry which is preliminary data.</text>
</comment>
<dbReference type="Proteomes" id="UP001415857">
    <property type="component" value="Unassembled WGS sequence"/>
</dbReference>
<feature type="region of interest" description="Disordered" evidence="5">
    <location>
        <begin position="1559"/>
        <end position="1584"/>
    </location>
</feature>
<feature type="compositionally biased region" description="Basic and acidic residues" evidence="5">
    <location>
        <begin position="1561"/>
        <end position="1584"/>
    </location>
</feature>
<reference evidence="7 8" key="1">
    <citation type="journal article" date="2024" name="Plant J.">
        <title>Genome sequences and population genomics reveal climatic adaptation and genomic divergence between two closely related sweetgum species.</title>
        <authorList>
            <person name="Xu W.Q."/>
            <person name="Ren C.Q."/>
            <person name="Zhang X.Y."/>
            <person name="Comes H.P."/>
            <person name="Liu X.H."/>
            <person name="Li Y.G."/>
            <person name="Kettle C.J."/>
            <person name="Jalonen R."/>
            <person name="Gaisberger H."/>
            <person name="Ma Y.Z."/>
            <person name="Qiu Y.X."/>
        </authorList>
    </citation>
    <scope>NUCLEOTIDE SEQUENCE [LARGE SCALE GENOMIC DNA]</scope>
    <source>
        <strain evidence="7">Hangzhou</strain>
    </source>
</reference>
<dbReference type="EMBL" id="JBBPBK010000012">
    <property type="protein sequence ID" value="KAK9274414.1"/>
    <property type="molecule type" value="Genomic_DNA"/>
</dbReference>
<keyword evidence="4" id="KW-0472">Membrane</keyword>
<protein>
    <recommendedName>
        <fullName evidence="6">Translocation and assembly module TamB C-terminal domain-containing protein</fullName>
    </recommendedName>
</protein>
<evidence type="ECO:0000256" key="5">
    <source>
        <dbReference type="SAM" id="MobiDB-lite"/>
    </source>
</evidence>
<gene>
    <name evidence="7" type="ORF">L1049_019228</name>
</gene>
<organism evidence="7 8">
    <name type="scientific">Liquidambar formosana</name>
    <name type="common">Formosan gum</name>
    <dbReference type="NCBI Taxonomy" id="63359"/>
    <lineage>
        <taxon>Eukaryota</taxon>
        <taxon>Viridiplantae</taxon>
        <taxon>Streptophyta</taxon>
        <taxon>Embryophyta</taxon>
        <taxon>Tracheophyta</taxon>
        <taxon>Spermatophyta</taxon>
        <taxon>Magnoliopsida</taxon>
        <taxon>eudicotyledons</taxon>
        <taxon>Gunneridae</taxon>
        <taxon>Pentapetalae</taxon>
        <taxon>Saxifragales</taxon>
        <taxon>Altingiaceae</taxon>
        <taxon>Liquidambar</taxon>
    </lineage>
</organism>
<keyword evidence="8" id="KW-1185">Reference proteome</keyword>
<evidence type="ECO:0000256" key="4">
    <source>
        <dbReference type="ARBA" id="ARBA00023136"/>
    </source>
</evidence>
<keyword evidence="2" id="KW-0812">Transmembrane</keyword>
<evidence type="ECO:0000313" key="8">
    <source>
        <dbReference type="Proteomes" id="UP001415857"/>
    </source>
</evidence>
<sequence>MCERAFFSKQGSAVISGACLLVWYGREKAKGIVEAKLLPSVCSVLSEYIQRELDFGKVRRISPLSITLESCSIGPHSKEFSCGEVPTLKLRVLPFASLRRGKIVIDAVLSHPSVLIVQKKDYTWLGIPSSEGSLLKHLSTEEGIDHRTKTRRTAREEVAACWARERDDNARAAAEMGYIVSEQASSTSEVDFLKEVERGSTVQAGSESFLCMDGKMHWRDHHCMDTGVEYDLKHADLEKSFGIKIPGSGLKFWSRIISGPTSHKFKRKPNGRDISATSVTSKRRVLERSASAALSYFQGLSRGMFGEPSQSSGGYDFMNLDTLLVKSEGDTNPYASVESSNEEEENGAFNVGGEKSTDYGNFKTSVDYSEIKGSSESGSNMKKGLVYQGRLNGVGKFSENFPSIGDVAGAANTGGCNVNNESLGVDAIQRKIDTGDGSSRLRDQMLESLNDVSKSQRGHTSEGSTFIKLEPWLAMHHSIPIWPLGLKPGLPPFHRNVGELLSDFVAGPIQKLKSGMSQKVEDIVAELVEGVDEVQTEGIENMLPVTLDSVHFQSGTLMLLAYGDREPREMENVNGHMKFQNHYGRVHVQLSGNCKMWRSDLTSEDGGWLSADVFVDSVEQKWHANLKVANLFAPLFERILEIPIMWSKGRASGEVHLCMSRGETFPNLHGQLDVTGLAFQIFDAPSWFSDISASLCFRGQRIFLHNASGWFGDVPLEASGDFGIHPEEGEFHLMCQVPCVEVNDLMKTFKMKPLLFPLAGSVTAVFNCQGPLDAPIFVGSGMVSRKMAHSVSDFSASSASEAMMRNKEAGAVAAFDRVPFSYLSANFTFNTDNCVADLYGIRASLVDGGEIRGAGNAWICPEGEMDDTAVDVNFSGNLSFDKIMGRYLPDYLHPMPFKLGDINGETKLSGSLLRPKFDIKWVAPNAEGSFSDARGHIIISHDYITVNSSSVAFELYMKVLTSYPDEYWLNQKDHTVKSAMPLIVEGGELDLRMRGFEFFSLVSSYPFDSPRPMHLKATGRVKFQGKVMKVFSITNEKDFGLEQNMQDVQMTDKGNTHSLVGEVSISGLKLNQLMLAPQLVGLLSISRECIKLDATGRPDESFAVEVVGPLQPSTEENMQNGKLFSFSLQKGQLRANVCYRPRHLANLEVRNLPLDELELASLRGTIQRAELQLNLQKRRGHGILSVLRPKFSGVLGEALDVAARWSGDVITVEKTVLEQSNSRYELQGEYVLPGTRDRKPADKERWGFFKRAMAGHLGSVISSMGRWRMRLEVSRAEVTEMLPLARLLSRSTDPAVRSRSKDLFIQSLQTVGLYTENLEDLLEVIRGHYTASNEVILEDLSLPGLAELKGRWRGSLDASGGGNGDTMAEFDFHGEDWEWGTYKTQRVLAVGAYSNDDGLRLEKIFIQKDNATVHADGTLLGPKTNLHFAVLNFPVSLVPTVVQVIESSATDAVHSLRQLLAPIKGILHMEGDLRGSLAKPECDVQVRLLDGAIGGIELGRAEIVASLTSTSRFLFNAKFEPIVQNGHVHIQGSVPVTFVQNNLEEDNMEIDRSGPTWIPDYVKERGRGSTDEASEKKVSRDRNESWDTQLAESLKGLNWNILDAGEVRVDADIKDGGMMLLTALSPYANWLHGSADIMLQVRGTVEQPVLDGSASFHRASVSSPVLRKPLTNFGGTVHVKSNRLCISSLESRVSRRGKLFVKGNLPLRTSEASLDDKIDLKCEVLEVLAKNILSGQVDTQMQITGSILQPNISGNIKLSHGEAYLPHDRGSGAAPFNRLASSQPRLPSGGINRGVASRYVSRFFSSEPAASRTKFPQPSVKQAEVEKEMEQVNSKPKVDIRLTDLKLVLGPELRIVYPLILNFAVSGELELNGVAHPKRIKPKGILTFENGDVNLVAAQVRLKREHLNIAKFEPDNGLDPMLDLVLVGSEWQFRIQSRASNWQDNLVVTSTRSVEQDVLSPTEAARVFESQLAESILEGDGQLAFKKLATATLETLMPRIEGKGEFGQARWRLVYAPQIPSLLSVDPTVDPLKSLASNISFGTEVEVQLGKRLQASIVRQMKDSEMAMQWTLIYQLTSRLRVVLQSAPSKRLLFEYSATSQD</sequence>
<evidence type="ECO:0000256" key="3">
    <source>
        <dbReference type="ARBA" id="ARBA00022989"/>
    </source>
</evidence>
<accession>A0AAP0RB81</accession>
<keyword evidence="3" id="KW-1133">Transmembrane helix</keyword>